<sequence>MTFLTHQTLPPLLFILPHLTDPHSLTRHCLHSLTRCPHQALLLSLLTLTFHYKTVPPPLLSPNTLPLLTAISFPPNSPLPPLPSSFYHHPAYLTLTLSLPYHTACPAPSLSHQTPIVTSPPHPSITTLADILPAEEGNCWIFNDTSKNEYIWEGFMSQTKIKRLTLHLRPDGTLKDIPTVAVMHLPSIEMFEHNVNLGGRRDAGGALMEGIRDSQ</sequence>
<name>A0A5B7I8P0_PORTR</name>
<dbReference type="EMBL" id="VSRR010058000">
    <property type="protein sequence ID" value="MPC81781.1"/>
    <property type="molecule type" value="Genomic_DNA"/>
</dbReference>
<evidence type="ECO:0000313" key="1">
    <source>
        <dbReference type="EMBL" id="MPC81781.1"/>
    </source>
</evidence>
<protein>
    <submittedName>
        <fullName evidence="1">Uncharacterized protein</fullName>
    </submittedName>
</protein>
<gene>
    <name evidence="1" type="ORF">E2C01_076415</name>
</gene>
<accession>A0A5B7I8P0</accession>
<organism evidence="1 2">
    <name type="scientific">Portunus trituberculatus</name>
    <name type="common">Swimming crab</name>
    <name type="synonym">Neptunus trituberculatus</name>
    <dbReference type="NCBI Taxonomy" id="210409"/>
    <lineage>
        <taxon>Eukaryota</taxon>
        <taxon>Metazoa</taxon>
        <taxon>Ecdysozoa</taxon>
        <taxon>Arthropoda</taxon>
        <taxon>Crustacea</taxon>
        <taxon>Multicrustacea</taxon>
        <taxon>Malacostraca</taxon>
        <taxon>Eumalacostraca</taxon>
        <taxon>Eucarida</taxon>
        <taxon>Decapoda</taxon>
        <taxon>Pleocyemata</taxon>
        <taxon>Brachyura</taxon>
        <taxon>Eubrachyura</taxon>
        <taxon>Portunoidea</taxon>
        <taxon>Portunidae</taxon>
        <taxon>Portuninae</taxon>
        <taxon>Portunus</taxon>
    </lineage>
</organism>
<keyword evidence="2" id="KW-1185">Reference proteome</keyword>
<reference evidence="1 2" key="1">
    <citation type="submission" date="2019-05" db="EMBL/GenBank/DDBJ databases">
        <title>Another draft genome of Portunus trituberculatus and its Hox gene families provides insights of decapod evolution.</title>
        <authorList>
            <person name="Jeong J.-H."/>
            <person name="Song I."/>
            <person name="Kim S."/>
            <person name="Choi T."/>
            <person name="Kim D."/>
            <person name="Ryu S."/>
            <person name="Kim W."/>
        </authorList>
    </citation>
    <scope>NUCLEOTIDE SEQUENCE [LARGE SCALE GENOMIC DNA]</scope>
    <source>
        <tissue evidence="1">Muscle</tissue>
    </source>
</reference>
<dbReference type="OrthoDB" id="27267at2759"/>
<proteinExistence type="predicted"/>
<comment type="caution">
    <text evidence="1">The sequence shown here is derived from an EMBL/GenBank/DDBJ whole genome shotgun (WGS) entry which is preliminary data.</text>
</comment>
<dbReference type="AlphaFoldDB" id="A0A5B7I8P0"/>
<evidence type="ECO:0000313" key="2">
    <source>
        <dbReference type="Proteomes" id="UP000324222"/>
    </source>
</evidence>
<dbReference type="Proteomes" id="UP000324222">
    <property type="component" value="Unassembled WGS sequence"/>
</dbReference>